<dbReference type="EMBL" id="UINC01038817">
    <property type="protein sequence ID" value="SVB36374.1"/>
    <property type="molecule type" value="Genomic_DNA"/>
</dbReference>
<evidence type="ECO:0000256" key="1">
    <source>
        <dbReference type="SAM" id="Phobius"/>
    </source>
</evidence>
<accession>A0A382DEG8</accession>
<organism evidence="2">
    <name type="scientific">marine metagenome</name>
    <dbReference type="NCBI Taxonomy" id="408172"/>
    <lineage>
        <taxon>unclassified sequences</taxon>
        <taxon>metagenomes</taxon>
        <taxon>ecological metagenomes</taxon>
    </lineage>
</organism>
<feature type="transmembrane region" description="Helical" evidence="1">
    <location>
        <begin position="53"/>
        <end position="73"/>
    </location>
</feature>
<protein>
    <submittedName>
        <fullName evidence="2">Uncharacterized protein</fullName>
    </submittedName>
</protein>
<gene>
    <name evidence="2" type="ORF">METZ01_LOCUS189228</name>
</gene>
<feature type="transmembrane region" description="Helical" evidence="1">
    <location>
        <begin position="85"/>
        <end position="105"/>
    </location>
</feature>
<keyword evidence="1" id="KW-0812">Transmembrane</keyword>
<keyword evidence="1" id="KW-0472">Membrane</keyword>
<keyword evidence="1" id="KW-1133">Transmembrane helix</keyword>
<dbReference type="AlphaFoldDB" id="A0A382DEG8"/>
<proteinExistence type="predicted"/>
<reference evidence="2" key="1">
    <citation type="submission" date="2018-05" db="EMBL/GenBank/DDBJ databases">
        <authorList>
            <person name="Lanie J.A."/>
            <person name="Ng W.-L."/>
            <person name="Kazmierczak K.M."/>
            <person name="Andrzejewski T.M."/>
            <person name="Davidsen T.M."/>
            <person name="Wayne K.J."/>
            <person name="Tettelin H."/>
            <person name="Glass J.I."/>
            <person name="Rusch D."/>
            <person name="Podicherti R."/>
            <person name="Tsui H.-C.T."/>
            <person name="Winkler M.E."/>
        </authorList>
    </citation>
    <scope>NUCLEOTIDE SEQUENCE</scope>
</reference>
<sequence length="130" mass="14704">MILLLKKEIEDLTEHITTTERSLVTSEENLTDTAEQLAIHEKLSAQHALLKHIFYGVISLVFFMWTLVFVGWCTGQEAIEREMAFFERIILVFIGIVGGAISSFFDVRNFTLAPVTKNGKNGNNKPKDTD</sequence>
<evidence type="ECO:0000313" key="2">
    <source>
        <dbReference type="EMBL" id="SVB36374.1"/>
    </source>
</evidence>
<name>A0A382DEG8_9ZZZZ</name>